<dbReference type="Proteomes" id="UP000471082">
    <property type="component" value="Unassembled WGS sequence"/>
</dbReference>
<gene>
    <name evidence="1" type="ORF">G3W61_20870</name>
</gene>
<dbReference type="EMBL" id="JAAGYU010000169">
    <property type="protein sequence ID" value="NEL78665.1"/>
    <property type="molecule type" value="Genomic_DNA"/>
</dbReference>
<reference evidence="1 2" key="1">
    <citation type="submission" date="2019-11" db="EMBL/GenBank/DDBJ databases">
        <title>Genome-resolved metagenomics to study the prevalence of co-infection and intraspecific heterogeneity among plant pathogen metapopulations.</title>
        <authorList>
            <person name="Newberry E."/>
            <person name="Bhandari R."/>
            <person name="Kemble J."/>
            <person name="Sikora E."/>
            <person name="Potnis N."/>
        </authorList>
    </citation>
    <scope>NUCLEOTIDE SEQUENCE [LARGE SCALE GENOMIC DNA]</scope>
    <source>
        <strain evidence="1">Xp_Tom_Tuscaloosa_18b</strain>
    </source>
</reference>
<dbReference type="RefSeq" id="WP_046935228.1">
    <property type="nucleotide sequence ID" value="NZ_JAKHFY010000008.1"/>
</dbReference>
<name>A0A6P0FS26_XANPE</name>
<proteinExistence type="predicted"/>
<dbReference type="AlphaFoldDB" id="A0A6P0FS26"/>
<sequence length="153" mass="16551">MAVRANAFVLQRDIDVPRGSIYCIEEQWFLRALVHEDHGGDSLQVGIRLNNAELYVVHRPTSAITLAPGLALQLRVIGEVSGPGVPPKTSLVWTSDGGHAISMGNFFVNFDGNETAEVNKSAAYFATHWGVWVIDDDGKPVSPDPLAIIGVTE</sequence>
<protein>
    <submittedName>
        <fullName evidence="1">Uncharacterized protein</fullName>
    </submittedName>
</protein>
<evidence type="ECO:0000313" key="1">
    <source>
        <dbReference type="EMBL" id="NEL78665.1"/>
    </source>
</evidence>
<comment type="caution">
    <text evidence="1">The sequence shown here is derived from an EMBL/GenBank/DDBJ whole genome shotgun (WGS) entry which is preliminary data.</text>
</comment>
<organism evidence="1 2">
    <name type="scientific">Xanthomonas perforans</name>
    <dbReference type="NCBI Taxonomy" id="442694"/>
    <lineage>
        <taxon>Bacteria</taxon>
        <taxon>Pseudomonadati</taxon>
        <taxon>Pseudomonadota</taxon>
        <taxon>Gammaproteobacteria</taxon>
        <taxon>Lysobacterales</taxon>
        <taxon>Lysobacteraceae</taxon>
        <taxon>Xanthomonas</taxon>
    </lineage>
</organism>
<evidence type="ECO:0000313" key="2">
    <source>
        <dbReference type="Proteomes" id="UP000471082"/>
    </source>
</evidence>
<accession>A0A6P0FS26</accession>